<accession>A0A6N8HDX6</accession>
<keyword evidence="1" id="KW-0472">Membrane</keyword>
<organism evidence="2 3">
    <name type="scientific">Flavobacterium rakeshii</name>
    <dbReference type="NCBI Taxonomy" id="1038845"/>
    <lineage>
        <taxon>Bacteria</taxon>
        <taxon>Pseudomonadati</taxon>
        <taxon>Bacteroidota</taxon>
        <taxon>Flavobacteriia</taxon>
        <taxon>Flavobacteriales</taxon>
        <taxon>Flavobacteriaceae</taxon>
        <taxon>Flavobacterium</taxon>
    </lineage>
</organism>
<evidence type="ECO:0000313" key="2">
    <source>
        <dbReference type="EMBL" id="MUV02958.1"/>
    </source>
</evidence>
<keyword evidence="1" id="KW-0812">Transmembrane</keyword>
<name>A0A6N8HDX6_9FLAO</name>
<proteinExistence type="predicted"/>
<dbReference type="OrthoDB" id="1453845at2"/>
<feature type="transmembrane region" description="Helical" evidence="1">
    <location>
        <begin position="12"/>
        <end position="31"/>
    </location>
</feature>
<dbReference type="AlphaFoldDB" id="A0A6N8HDX6"/>
<comment type="caution">
    <text evidence="2">The sequence shown here is derived from an EMBL/GenBank/DDBJ whole genome shotgun (WGS) entry which is preliminary data.</text>
</comment>
<dbReference type="RefSeq" id="WP_157481911.1">
    <property type="nucleotide sequence ID" value="NZ_WOWP01000013.1"/>
</dbReference>
<keyword evidence="3" id="KW-1185">Reference proteome</keyword>
<evidence type="ECO:0000256" key="1">
    <source>
        <dbReference type="SAM" id="Phobius"/>
    </source>
</evidence>
<keyword evidence="1" id="KW-1133">Transmembrane helix</keyword>
<gene>
    <name evidence="2" type="ORF">GN157_04475</name>
</gene>
<evidence type="ECO:0000313" key="3">
    <source>
        <dbReference type="Proteomes" id="UP000433945"/>
    </source>
</evidence>
<dbReference type="EMBL" id="WOWP01000013">
    <property type="protein sequence ID" value="MUV02958.1"/>
    <property type="molecule type" value="Genomic_DNA"/>
</dbReference>
<reference evidence="2 3" key="1">
    <citation type="submission" date="2019-12" db="EMBL/GenBank/DDBJ databases">
        <authorList>
            <person name="Sun J.-Q."/>
        </authorList>
    </citation>
    <scope>NUCLEOTIDE SEQUENCE [LARGE SCALE GENOMIC DNA]</scope>
    <source>
        <strain evidence="2 3">JCM 17928</strain>
    </source>
</reference>
<dbReference type="Proteomes" id="UP000433945">
    <property type="component" value="Unassembled WGS sequence"/>
</dbReference>
<feature type="transmembrane region" description="Helical" evidence="1">
    <location>
        <begin position="67"/>
        <end position="88"/>
    </location>
</feature>
<protein>
    <submittedName>
        <fullName evidence="2">Uncharacterized protein</fullName>
    </submittedName>
</protein>
<sequence>MKPHLKTIIKGLLLSILVFFSVSFIMILPQLNPLSNTYGFNIKIGFPFVYYYQFWAGHDFLNWEWKIINLILDCLITWIVVTGIYYFIKKRN</sequence>